<dbReference type="PROSITE" id="PS50011">
    <property type="entry name" value="PROTEIN_KINASE_DOM"/>
    <property type="match status" value="1"/>
</dbReference>
<dbReference type="PANTHER" id="PTHR47634">
    <property type="entry name" value="PROTEIN KINASE DOMAIN-CONTAINING PROTEIN-RELATED"/>
    <property type="match status" value="1"/>
</dbReference>
<comment type="caution">
    <text evidence="10">The sequence shown here is derived from an EMBL/GenBank/DDBJ whole genome shotgun (WGS) entry which is preliminary data.</text>
</comment>
<reference evidence="10 11" key="1">
    <citation type="journal article" date="2018" name="Sci. Rep.">
        <title>Genome sequence of the cauliflower mushroom Sparassis crispa (Hanabiratake) and its association with beneficial usage.</title>
        <authorList>
            <person name="Kiyama R."/>
            <person name="Furutani Y."/>
            <person name="Kawaguchi K."/>
            <person name="Nakanishi T."/>
        </authorList>
    </citation>
    <scope>NUCLEOTIDE SEQUENCE [LARGE SCALE GENOMIC DNA]</scope>
</reference>
<dbReference type="PANTHER" id="PTHR47634:SF9">
    <property type="entry name" value="PROTEIN KINASE DOMAIN-CONTAINING PROTEIN-RELATED"/>
    <property type="match status" value="1"/>
</dbReference>
<gene>
    <name evidence="10" type="ORF">SCP_1101200</name>
</gene>
<dbReference type="EMBL" id="BFAD01000011">
    <property type="protein sequence ID" value="GBE87444.1"/>
    <property type="molecule type" value="Genomic_DNA"/>
</dbReference>
<dbReference type="InterPro" id="IPR011009">
    <property type="entry name" value="Kinase-like_dom_sf"/>
</dbReference>
<dbReference type="GeneID" id="38784361"/>
<evidence type="ECO:0000256" key="8">
    <source>
        <dbReference type="ARBA" id="ARBA00048679"/>
    </source>
</evidence>
<evidence type="ECO:0000256" key="4">
    <source>
        <dbReference type="ARBA" id="ARBA00022741"/>
    </source>
</evidence>
<keyword evidence="2" id="KW-0723">Serine/threonine-protein kinase</keyword>
<dbReference type="GO" id="GO:0005634">
    <property type="term" value="C:nucleus"/>
    <property type="evidence" value="ECO:0007669"/>
    <property type="project" value="TreeGrafter"/>
</dbReference>
<comment type="catalytic activity">
    <reaction evidence="8">
        <text>L-seryl-[protein] + ATP = O-phospho-L-seryl-[protein] + ADP + H(+)</text>
        <dbReference type="Rhea" id="RHEA:17989"/>
        <dbReference type="Rhea" id="RHEA-COMP:9863"/>
        <dbReference type="Rhea" id="RHEA-COMP:11604"/>
        <dbReference type="ChEBI" id="CHEBI:15378"/>
        <dbReference type="ChEBI" id="CHEBI:29999"/>
        <dbReference type="ChEBI" id="CHEBI:30616"/>
        <dbReference type="ChEBI" id="CHEBI:83421"/>
        <dbReference type="ChEBI" id="CHEBI:456216"/>
        <dbReference type="EC" id="2.7.11.1"/>
    </reaction>
</comment>
<dbReference type="GO" id="GO:0005524">
    <property type="term" value="F:ATP binding"/>
    <property type="evidence" value="ECO:0007669"/>
    <property type="project" value="UniProtKB-KW"/>
</dbReference>
<dbReference type="Gene3D" id="1.10.510.10">
    <property type="entry name" value="Transferase(Phosphotransferase) domain 1"/>
    <property type="match status" value="1"/>
</dbReference>
<dbReference type="Pfam" id="PF00069">
    <property type="entry name" value="Pkinase"/>
    <property type="match status" value="1"/>
</dbReference>
<evidence type="ECO:0000256" key="7">
    <source>
        <dbReference type="ARBA" id="ARBA00047899"/>
    </source>
</evidence>
<evidence type="ECO:0000256" key="2">
    <source>
        <dbReference type="ARBA" id="ARBA00022527"/>
    </source>
</evidence>
<dbReference type="SMART" id="SM00220">
    <property type="entry name" value="S_TKc"/>
    <property type="match status" value="1"/>
</dbReference>
<evidence type="ECO:0000259" key="9">
    <source>
        <dbReference type="PROSITE" id="PS50011"/>
    </source>
</evidence>
<dbReference type="AlphaFoldDB" id="A0A401GZ59"/>
<keyword evidence="11" id="KW-1185">Reference proteome</keyword>
<protein>
    <recommendedName>
        <fullName evidence="1">non-specific serine/threonine protein kinase</fullName>
        <ecNumber evidence="1">2.7.11.1</ecNumber>
    </recommendedName>
</protein>
<organism evidence="10 11">
    <name type="scientific">Sparassis crispa</name>
    <dbReference type="NCBI Taxonomy" id="139825"/>
    <lineage>
        <taxon>Eukaryota</taxon>
        <taxon>Fungi</taxon>
        <taxon>Dikarya</taxon>
        <taxon>Basidiomycota</taxon>
        <taxon>Agaricomycotina</taxon>
        <taxon>Agaricomycetes</taxon>
        <taxon>Polyporales</taxon>
        <taxon>Sparassidaceae</taxon>
        <taxon>Sparassis</taxon>
    </lineage>
</organism>
<dbReference type="InterPro" id="IPR000719">
    <property type="entry name" value="Prot_kinase_dom"/>
</dbReference>
<dbReference type="GO" id="GO:0004674">
    <property type="term" value="F:protein serine/threonine kinase activity"/>
    <property type="evidence" value="ECO:0007669"/>
    <property type="project" value="UniProtKB-KW"/>
</dbReference>
<dbReference type="STRING" id="139825.A0A401GZ59"/>
<keyword evidence="5" id="KW-0418">Kinase</keyword>
<evidence type="ECO:0000256" key="5">
    <source>
        <dbReference type="ARBA" id="ARBA00022777"/>
    </source>
</evidence>
<dbReference type="OrthoDB" id="5979581at2759"/>
<dbReference type="EC" id="2.7.11.1" evidence="1"/>
<keyword evidence="3" id="KW-0808">Transferase</keyword>
<evidence type="ECO:0000313" key="10">
    <source>
        <dbReference type="EMBL" id="GBE87444.1"/>
    </source>
</evidence>
<keyword evidence="4" id="KW-0547">Nucleotide-binding</keyword>
<keyword evidence="6" id="KW-0067">ATP-binding</keyword>
<dbReference type="RefSeq" id="XP_027618357.1">
    <property type="nucleotide sequence ID" value="XM_027762556.1"/>
</dbReference>
<dbReference type="SUPFAM" id="SSF56112">
    <property type="entry name" value="Protein kinase-like (PK-like)"/>
    <property type="match status" value="1"/>
</dbReference>
<dbReference type="GO" id="GO:0005737">
    <property type="term" value="C:cytoplasm"/>
    <property type="evidence" value="ECO:0007669"/>
    <property type="project" value="TreeGrafter"/>
</dbReference>
<dbReference type="GO" id="GO:0000245">
    <property type="term" value="P:spliceosomal complex assembly"/>
    <property type="evidence" value="ECO:0007669"/>
    <property type="project" value="TreeGrafter"/>
</dbReference>
<feature type="domain" description="Protein kinase" evidence="9">
    <location>
        <begin position="71"/>
        <end position="321"/>
    </location>
</feature>
<dbReference type="PROSITE" id="PS00108">
    <property type="entry name" value="PROTEIN_KINASE_ST"/>
    <property type="match status" value="1"/>
</dbReference>
<evidence type="ECO:0000256" key="6">
    <source>
        <dbReference type="ARBA" id="ARBA00022840"/>
    </source>
</evidence>
<name>A0A401GZ59_9APHY</name>
<accession>A0A401GZ59</accession>
<dbReference type="GO" id="GO:0050684">
    <property type="term" value="P:regulation of mRNA processing"/>
    <property type="evidence" value="ECO:0007669"/>
    <property type="project" value="TreeGrafter"/>
</dbReference>
<sequence length="321" mass="37251">MSRIVTRWRSLQASRSLKLRIGQTRSLFAWASPKQSDLLPLDRMIEEEKVDDYSPERFYPVQLGEVFRGVYQVAFKLGYGGVSTVWLARDLRRWRWQPDRHVTLKVYRNDTPHRAAAEREIELSRVVAAANPAHNGSLYVRTMLDSFEITGPHGRHYCLVHEPLREPLNIMQRRMASSRYSSVVVKGILYYVLEGLDYLHTQCHMVHTDLKPENILFAFEDISCIDRAVREEADHPSPRKTVVDRTLYQSRINMGPLKTPPEYLRIIDLSHAVRKDESEFFKGFLQVNSYRAPEVLLDIPWSYSVDIWNLVMGSTGGCRSL</sequence>
<evidence type="ECO:0000256" key="1">
    <source>
        <dbReference type="ARBA" id="ARBA00012513"/>
    </source>
</evidence>
<proteinExistence type="predicted"/>
<comment type="catalytic activity">
    <reaction evidence="7">
        <text>L-threonyl-[protein] + ATP = O-phospho-L-threonyl-[protein] + ADP + H(+)</text>
        <dbReference type="Rhea" id="RHEA:46608"/>
        <dbReference type="Rhea" id="RHEA-COMP:11060"/>
        <dbReference type="Rhea" id="RHEA-COMP:11605"/>
        <dbReference type="ChEBI" id="CHEBI:15378"/>
        <dbReference type="ChEBI" id="CHEBI:30013"/>
        <dbReference type="ChEBI" id="CHEBI:30616"/>
        <dbReference type="ChEBI" id="CHEBI:61977"/>
        <dbReference type="ChEBI" id="CHEBI:456216"/>
        <dbReference type="EC" id="2.7.11.1"/>
    </reaction>
</comment>
<dbReference type="InterPro" id="IPR008271">
    <property type="entry name" value="Ser/Thr_kinase_AS"/>
</dbReference>
<dbReference type="Proteomes" id="UP000287166">
    <property type="component" value="Unassembled WGS sequence"/>
</dbReference>
<dbReference type="InterPro" id="IPR051334">
    <property type="entry name" value="SRPK"/>
</dbReference>
<dbReference type="InParanoid" id="A0A401GZ59"/>
<evidence type="ECO:0000313" key="11">
    <source>
        <dbReference type="Proteomes" id="UP000287166"/>
    </source>
</evidence>
<evidence type="ECO:0000256" key="3">
    <source>
        <dbReference type="ARBA" id="ARBA00022679"/>
    </source>
</evidence>
<dbReference type="Gene3D" id="3.30.200.20">
    <property type="entry name" value="Phosphorylase Kinase, domain 1"/>
    <property type="match status" value="1"/>
</dbReference>